<name>A0A9W4URU0_9PLEO</name>
<gene>
    <name evidence="1" type="ORF">PDIGIT_LOCUS12341</name>
</gene>
<reference evidence="1" key="1">
    <citation type="submission" date="2023-01" db="EMBL/GenBank/DDBJ databases">
        <authorList>
            <person name="Van Ghelder C."/>
            <person name="Rancurel C."/>
        </authorList>
    </citation>
    <scope>NUCLEOTIDE SEQUENCE</scope>
    <source>
        <strain evidence="1">CNCM I-4278</strain>
    </source>
</reference>
<protein>
    <submittedName>
        <fullName evidence="1">Uncharacterized protein</fullName>
    </submittedName>
</protein>
<sequence>MILHCPSPPSIHRSTPRVCNVRAQPHPRLKNPTRYMSSLYCIDNVRREAPPHSHSSADFPPPQEQKSLESSWGIRRFSWRNGCVRMEVPIAAVG</sequence>
<evidence type="ECO:0000313" key="1">
    <source>
        <dbReference type="EMBL" id="CAI6339193.1"/>
    </source>
</evidence>
<dbReference type="EMBL" id="CAOQHR010000009">
    <property type="protein sequence ID" value="CAI6339193.1"/>
    <property type="molecule type" value="Genomic_DNA"/>
</dbReference>
<dbReference type="Proteomes" id="UP001152607">
    <property type="component" value="Unassembled WGS sequence"/>
</dbReference>
<comment type="caution">
    <text evidence="1">The sequence shown here is derived from an EMBL/GenBank/DDBJ whole genome shotgun (WGS) entry which is preliminary data.</text>
</comment>
<proteinExistence type="predicted"/>
<evidence type="ECO:0000313" key="2">
    <source>
        <dbReference type="Proteomes" id="UP001152607"/>
    </source>
</evidence>
<dbReference type="AlphaFoldDB" id="A0A9W4URU0"/>
<accession>A0A9W4URU0</accession>
<organism evidence="1 2">
    <name type="scientific">Periconia digitata</name>
    <dbReference type="NCBI Taxonomy" id="1303443"/>
    <lineage>
        <taxon>Eukaryota</taxon>
        <taxon>Fungi</taxon>
        <taxon>Dikarya</taxon>
        <taxon>Ascomycota</taxon>
        <taxon>Pezizomycotina</taxon>
        <taxon>Dothideomycetes</taxon>
        <taxon>Pleosporomycetidae</taxon>
        <taxon>Pleosporales</taxon>
        <taxon>Massarineae</taxon>
        <taxon>Periconiaceae</taxon>
        <taxon>Periconia</taxon>
    </lineage>
</organism>
<keyword evidence="2" id="KW-1185">Reference proteome</keyword>